<dbReference type="InterPro" id="IPR035906">
    <property type="entry name" value="MetI-like_sf"/>
</dbReference>
<dbReference type="HOGENOM" id="CLU_036879_5_3_1"/>
<feature type="transmembrane region" description="Helical" evidence="7">
    <location>
        <begin position="79"/>
        <end position="102"/>
    </location>
</feature>
<dbReference type="PANTHER" id="PTHR43163">
    <property type="entry name" value="DIPEPTIDE TRANSPORT SYSTEM PERMEASE PROTEIN DPPB-RELATED"/>
    <property type="match status" value="1"/>
</dbReference>
<evidence type="ECO:0000256" key="7">
    <source>
        <dbReference type="SAM" id="Phobius"/>
    </source>
</evidence>
<gene>
    <name evidence="9" type="ORF">GMDG_09012</name>
</gene>
<feature type="domain" description="ABC transmembrane type-1" evidence="8">
    <location>
        <begin position="75"/>
        <end position="136"/>
    </location>
</feature>
<dbReference type="InParanoid" id="L8FUT8"/>
<comment type="subcellular location">
    <subcellularLocation>
        <location evidence="1">Cell membrane</location>
        <topology evidence="1">Multi-pass membrane protein</topology>
    </subcellularLocation>
</comment>
<feature type="transmembrane region" description="Helical" evidence="7">
    <location>
        <begin position="114"/>
        <end position="135"/>
    </location>
</feature>
<reference evidence="10" key="1">
    <citation type="submission" date="2010-09" db="EMBL/GenBank/DDBJ databases">
        <title>The genome sequence of Geomyces destructans 20631-21.</title>
        <authorList>
            <consortium name="The Broad Institute Genome Sequencing Platform"/>
            <person name="Cuomo C.A."/>
            <person name="Blehert D.S."/>
            <person name="Lorch J.M."/>
            <person name="Young S.K."/>
            <person name="Zeng Q."/>
            <person name="Gargeya S."/>
            <person name="Fitzgerald M."/>
            <person name="Haas B."/>
            <person name="Abouelleil A."/>
            <person name="Alvarado L."/>
            <person name="Arachchi H.M."/>
            <person name="Berlin A."/>
            <person name="Brown A."/>
            <person name="Chapman S.B."/>
            <person name="Chen Z."/>
            <person name="Dunbar C."/>
            <person name="Freedman E."/>
            <person name="Gearin G."/>
            <person name="Gellesch M."/>
            <person name="Goldberg J."/>
            <person name="Griggs A."/>
            <person name="Gujja S."/>
            <person name="Heiman D."/>
            <person name="Howarth C."/>
            <person name="Larson L."/>
            <person name="Lui A."/>
            <person name="MacDonald P.J.P."/>
            <person name="Montmayeur A."/>
            <person name="Murphy C."/>
            <person name="Neiman D."/>
            <person name="Pearson M."/>
            <person name="Priest M."/>
            <person name="Roberts A."/>
            <person name="Saif S."/>
            <person name="Shea T."/>
            <person name="Shenoy N."/>
            <person name="Sisk P."/>
            <person name="Stolte C."/>
            <person name="Sykes S."/>
            <person name="Wortman J."/>
            <person name="Nusbaum C."/>
            <person name="Birren B."/>
        </authorList>
    </citation>
    <scope>NUCLEOTIDE SEQUENCE [LARGE SCALE GENOMIC DNA]</scope>
    <source>
        <strain evidence="10">ATCC MYA-4855 / 20631-21</strain>
    </source>
</reference>
<evidence type="ECO:0000313" key="10">
    <source>
        <dbReference type="Proteomes" id="UP000011064"/>
    </source>
</evidence>
<dbReference type="SUPFAM" id="SSF161098">
    <property type="entry name" value="MetI-like"/>
    <property type="match status" value="1"/>
</dbReference>
<dbReference type="AlphaFoldDB" id="L8FUT8"/>
<dbReference type="GO" id="GO:0071916">
    <property type="term" value="F:dipeptide transmembrane transporter activity"/>
    <property type="evidence" value="ECO:0007669"/>
    <property type="project" value="TreeGrafter"/>
</dbReference>
<keyword evidence="2" id="KW-0813">Transport</keyword>
<dbReference type="Pfam" id="PF00528">
    <property type="entry name" value="BPD_transp_1"/>
    <property type="match status" value="1"/>
</dbReference>
<dbReference type="Pfam" id="PF19300">
    <property type="entry name" value="BPD_transp_1_N"/>
    <property type="match status" value="1"/>
</dbReference>
<evidence type="ECO:0000256" key="3">
    <source>
        <dbReference type="ARBA" id="ARBA00022475"/>
    </source>
</evidence>
<accession>L8FUT8</accession>
<dbReference type="PANTHER" id="PTHR43163:SF6">
    <property type="entry name" value="DIPEPTIDE TRANSPORT SYSTEM PERMEASE PROTEIN DPPB-RELATED"/>
    <property type="match status" value="1"/>
</dbReference>
<evidence type="ECO:0000256" key="1">
    <source>
        <dbReference type="ARBA" id="ARBA00004651"/>
    </source>
</evidence>
<dbReference type="GO" id="GO:0005886">
    <property type="term" value="C:plasma membrane"/>
    <property type="evidence" value="ECO:0007669"/>
    <property type="project" value="UniProtKB-SubCell"/>
</dbReference>
<keyword evidence="5 7" id="KW-1133">Transmembrane helix</keyword>
<dbReference type="Proteomes" id="UP000011064">
    <property type="component" value="Unassembled WGS sequence"/>
</dbReference>
<dbReference type="PROSITE" id="PS50928">
    <property type="entry name" value="ABC_TM1"/>
    <property type="match status" value="1"/>
</dbReference>
<proteinExistence type="predicted"/>
<evidence type="ECO:0000259" key="8">
    <source>
        <dbReference type="PROSITE" id="PS50928"/>
    </source>
</evidence>
<dbReference type="InterPro" id="IPR000515">
    <property type="entry name" value="MetI-like"/>
</dbReference>
<dbReference type="EMBL" id="GL574900">
    <property type="protein sequence ID" value="ELR04253.1"/>
    <property type="molecule type" value="Genomic_DNA"/>
</dbReference>
<dbReference type="VEuPathDB" id="FungiDB:GMDG_09012"/>
<dbReference type="InterPro" id="IPR045621">
    <property type="entry name" value="BPD_transp_1_N"/>
</dbReference>
<feature type="non-terminal residue" evidence="9">
    <location>
        <position position="136"/>
    </location>
</feature>
<keyword evidence="10" id="KW-1185">Reference proteome</keyword>
<organism evidence="9 10">
    <name type="scientific">Pseudogymnoascus destructans (strain ATCC MYA-4855 / 20631-21)</name>
    <name type="common">Bat white-nose syndrome fungus</name>
    <name type="synonym">Geomyces destructans</name>
    <dbReference type="NCBI Taxonomy" id="658429"/>
    <lineage>
        <taxon>Eukaryota</taxon>
        <taxon>Fungi</taxon>
        <taxon>Dikarya</taxon>
        <taxon>Ascomycota</taxon>
        <taxon>Pezizomycotina</taxon>
        <taxon>Leotiomycetes</taxon>
        <taxon>Thelebolales</taxon>
        <taxon>Thelebolaceae</taxon>
        <taxon>Pseudogymnoascus</taxon>
    </lineage>
</organism>
<keyword evidence="4 7" id="KW-0812">Transmembrane</keyword>
<name>L8FUT8_PSED2</name>
<dbReference type="STRING" id="658429.L8FUT8"/>
<evidence type="ECO:0000313" key="9">
    <source>
        <dbReference type="EMBL" id="ELR04253.1"/>
    </source>
</evidence>
<evidence type="ECO:0000256" key="6">
    <source>
        <dbReference type="ARBA" id="ARBA00023136"/>
    </source>
</evidence>
<keyword evidence="6 7" id="KW-0472">Membrane</keyword>
<evidence type="ECO:0000256" key="5">
    <source>
        <dbReference type="ARBA" id="ARBA00022989"/>
    </source>
</evidence>
<sequence length="136" mass="14604">MTFAFVVLRLSGDPALLIMSVDAPPEAIAAFREAWGLNRPIWDQYLSYVAHAFTGDFGKSMRDGRPAIELVMERVPATLAITLPALALKLGLGIPAGIYAALHRNSMADRLTMAASVAGFTMPSFVLALLLVLVFA</sequence>
<evidence type="ECO:0000256" key="2">
    <source>
        <dbReference type="ARBA" id="ARBA00022448"/>
    </source>
</evidence>
<dbReference type="Gene3D" id="1.10.3720.10">
    <property type="entry name" value="MetI-like"/>
    <property type="match status" value="1"/>
</dbReference>
<evidence type="ECO:0000256" key="4">
    <source>
        <dbReference type="ARBA" id="ARBA00022692"/>
    </source>
</evidence>
<protein>
    <recommendedName>
        <fullName evidence="8">ABC transmembrane type-1 domain-containing protein</fullName>
    </recommendedName>
</protein>
<keyword evidence="3" id="KW-1003">Cell membrane</keyword>